<dbReference type="AlphaFoldDB" id="A0A5C6CEZ9"/>
<reference evidence="2 3" key="1">
    <citation type="submission" date="2019-02" db="EMBL/GenBank/DDBJ databases">
        <title>Deep-cultivation of Planctomycetes and their phenomic and genomic characterization uncovers novel biology.</title>
        <authorList>
            <person name="Wiegand S."/>
            <person name="Jogler M."/>
            <person name="Boedeker C."/>
            <person name="Pinto D."/>
            <person name="Vollmers J."/>
            <person name="Rivas-Marin E."/>
            <person name="Kohn T."/>
            <person name="Peeters S.H."/>
            <person name="Heuer A."/>
            <person name="Rast P."/>
            <person name="Oberbeckmann S."/>
            <person name="Bunk B."/>
            <person name="Jeske O."/>
            <person name="Meyerdierks A."/>
            <person name="Storesund J.E."/>
            <person name="Kallscheuer N."/>
            <person name="Luecker S."/>
            <person name="Lage O.M."/>
            <person name="Pohl T."/>
            <person name="Merkel B.J."/>
            <person name="Hornburger P."/>
            <person name="Mueller R.-W."/>
            <person name="Bruemmer F."/>
            <person name="Labrenz M."/>
            <person name="Spormann A.M."/>
            <person name="Op Den Camp H."/>
            <person name="Overmann J."/>
            <person name="Amann R."/>
            <person name="Jetten M.S.M."/>
            <person name="Mascher T."/>
            <person name="Medema M.H."/>
            <person name="Devos D.P."/>
            <person name="Kaster A.-K."/>
            <person name="Ovreas L."/>
            <person name="Rohde M."/>
            <person name="Galperin M.Y."/>
            <person name="Jogler C."/>
        </authorList>
    </citation>
    <scope>NUCLEOTIDE SEQUENCE [LARGE SCALE GENOMIC DNA]</scope>
    <source>
        <strain evidence="2 3">Pla52o</strain>
    </source>
</reference>
<feature type="transmembrane region" description="Helical" evidence="1">
    <location>
        <begin position="99"/>
        <end position="117"/>
    </location>
</feature>
<sequence length="156" mass="16762">MKIDATNIEPNSQSGDRNAAPLRWFLRAVGGITLLAFAAAVMPEKWMIEIGEALGVDPFPAAPLTFYLARHLSALYGFVGIGLLVLANDLVRYRPLVKPLALGTIGFGLIQFVIDAMSGLPAWWTFGESISTLLGGCMIAWLNRHGGGRGARDHAV</sequence>
<evidence type="ECO:0000313" key="3">
    <source>
        <dbReference type="Proteomes" id="UP000316304"/>
    </source>
</evidence>
<keyword evidence="1" id="KW-1133">Transmembrane helix</keyword>
<dbReference type="Proteomes" id="UP000316304">
    <property type="component" value="Unassembled WGS sequence"/>
</dbReference>
<evidence type="ECO:0000256" key="1">
    <source>
        <dbReference type="SAM" id="Phobius"/>
    </source>
</evidence>
<keyword evidence="1" id="KW-0812">Transmembrane</keyword>
<dbReference type="RefSeq" id="WP_231612343.1">
    <property type="nucleotide sequence ID" value="NZ_SJPT01000005.1"/>
</dbReference>
<feature type="transmembrane region" description="Helical" evidence="1">
    <location>
        <begin position="24"/>
        <end position="42"/>
    </location>
</feature>
<protein>
    <submittedName>
        <fullName evidence="2">Uncharacterized protein</fullName>
    </submittedName>
</protein>
<keyword evidence="1" id="KW-0472">Membrane</keyword>
<feature type="transmembrane region" description="Helical" evidence="1">
    <location>
        <begin position="67"/>
        <end position="87"/>
    </location>
</feature>
<name>A0A5C6CEZ9_9BACT</name>
<evidence type="ECO:0000313" key="2">
    <source>
        <dbReference type="EMBL" id="TWU22094.1"/>
    </source>
</evidence>
<keyword evidence="3" id="KW-1185">Reference proteome</keyword>
<proteinExistence type="predicted"/>
<dbReference type="EMBL" id="SJPT01000005">
    <property type="protein sequence ID" value="TWU22094.1"/>
    <property type="molecule type" value="Genomic_DNA"/>
</dbReference>
<accession>A0A5C6CEZ9</accession>
<organism evidence="2 3">
    <name type="scientific">Novipirellula galeiformis</name>
    <dbReference type="NCBI Taxonomy" id="2528004"/>
    <lineage>
        <taxon>Bacteria</taxon>
        <taxon>Pseudomonadati</taxon>
        <taxon>Planctomycetota</taxon>
        <taxon>Planctomycetia</taxon>
        <taxon>Pirellulales</taxon>
        <taxon>Pirellulaceae</taxon>
        <taxon>Novipirellula</taxon>
    </lineage>
</organism>
<comment type="caution">
    <text evidence="2">The sequence shown here is derived from an EMBL/GenBank/DDBJ whole genome shotgun (WGS) entry which is preliminary data.</text>
</comment>
<gene>
    <name evidence="2" type="ORF">Pla52o_31420</name>
</gene>
<feature type="transmembrane region" description="Helical" evidence="1">
    <location>
        <begin position="123"/>
        <end position="142"/>
    </location>
</feature>